<evidence type="ECO:0000256" key="12">
    <source>
        <dbReference type="ARBA" id="ARBA00023273"/>
    </source>
</evidence>
<dbReference type="GO" id="GO:0005874">
    <property type="term" value="C:microtubule"/>
    <property type="evidence" value="ECO:0007669"/>
    <property type="project" value="UniProtKB-KW"/>
</dbReference>
<dbReference type="Gene3D" id="6.10.140.1060">
    <property type="match status" value="1"/>
</dbReference>
<evidence type="ECO:0000256" key="1">
    <source>
        <dbReference type="ARBA" id="ARBA00004430"/>
    </source>
</evidence>
<dbReference type="GO" id="GO:0051959">
    <property type="term" value="F:dynein light intermediate chain binding"/>
    <property type="evidence" value="ECO:0007669"/>
    <property type="project" value="InterPro"/>
</dbReference>
<dbReference type="Pfam" id="PF12781">
    <property type="entry name" value="AAA_9"/>
    <property type="match status" value="1"/>
</dbReference>
<dbReference type="GO" id="GO:0005930">
    <property type="term" value="C:axoneme"/>
    <property type="evidence" value="ECO:0007669"/>
    <property type="project" value="UniProtKB-SubCell"/>
</dbReference>
<keyword evidence="11" id="KW-0206">Cytoskeleton</keyword>
<evidence type="ECO:0000256" key="6">
    <source>
        <dbReference type="ARBA" id="ARBA00022840"/>
    </source>
</evidence>
<dbReference type="Gene3D" id="3.40.50.300">
    <property type="entry name" value="P-loop containing nucleotide triphosphate hydrolases"/>
    <property type="match status" value="1"/>
</dbReference>
<dbReference type="GeneID" id="100748948"/>
<dbReference type="PANTHER" id="PTHR22878:SF63">
    <property type="entry name" value="DYNEIN AXONEMAL HEAVY CHAIN 10"/>
    <property type="match status" value="1"/>
</dbReference>
<dbReference type="GO" id="GO:0030286">
    <property type="term" value="C:dynein complex"/>
    <property type="evidence" value="ECO:0007669"/>
    <property type="project" value="UniProtKB-KW"/>
</dbReference>
<evidence type="ECO:0000256" key="11">
    <source>
        <dbReference type="ARBA" id="ARBA00023212"/>
    </source>
</evidence>
<keyword evidence="4" id="KW-0493">Microtubule</keyword>
<dbReference type="InterPro" id="IPR027417">
    <property type="entry name" value="P-loop_NTPase"/>
</dbReference>
<evidence type="ECO:0000313" key="14">
    <source>
        <dbReference type="Proteomes" id="UP000515180"/>
    </source>
</evidence>
<keyword evidence="14" id="KW-1185">Reference proteome</keyword>
<keyword evidence="10" id="KW-0505">Motor protein</keyword>
<name>A0A6P8LE88_BOMIM</name>
<evidence type="ECO:0000256" key="4">
    <source>
        <dbReference type="ARBA" id="ARBA00022701"/>
    </source>
</evidence>
<dbReference type="AlphaFoldDB" id="A0A6P8LE88"/>
<organism evidence="14 15">
    <name type="scientific">Bombus impatiens</name>
    <name type="common">Bumblebee</name>
    <dbReference type="NCBI Taxonomy" id="132113"/>
    <lineage>
        <taxon>Eukaryota</taxon>
        <taxon>Metazoa</taxon>
        <taxon>Ecdysozoa</taxon>
        <taxon>Arthropoda</taxon>
        <taxon>Hexapoda</taxon>
        <taxon>Insecta</taxon>
        <taxon>Pterygota</taxon>
        <taxon>Neoptera</taxon>
        <taxon>Endopterygota</taxon>
        <taxon>Hymenoptera</taxon>
        <taxon>Apocrita</taxon>
        <taxon>Aculeata</taxon>
        <taxon>Apoidea</taxon>
        <taxon>Anthophila</taxon>
        <taxon>Apidae</taxon>
        <taxon>Bombus</taxon>
        <taxon>Pyrobombus</taxon>
    </lineage>
</organism>
<evidence type="ECO:0000313" key="15">
    <source>
        <dbReference type="RefSeq" id="XP_033180368.1"/>
    </source>
</evidence>
<gene>
    <name evidence="15" type="primary">LOC100748948</name>
</gene>
<comment type="similarity">
    <text evidence="2">Belongs to the dynein heavy chain family.</text>
</comment>
<evidence type="ECO:0000256" key="3">
    <source>
        <dbReference type="ARBA" id="ARBA00022490"/>
    </source>
</evidence>
<protein>
    <submittedName>
        <fullName evidence="15">Dynein beta chain, ciliary-like</fullName>
    </submittedName>
</protein>
<keyword evidence="3" id="KW-0963">Cytoplasm</keyword>
<dbReference type="Proteomes" id="UP000515180">
    <property type="component" value="Unplaced"/>
</dbReference>
<accession>A0A6P8LE88</accession>
<proteinExistence type="inferred from homology"/>
<sequence length="231" mass="26384">AIKIWDKEVDYDPRFRLILQTKLANPHYKPEIQAQTTLINFTVTKDGLEEQLLGDVVKAERPDLESKKAELTTQQNTFKITLKRLEDDLLHRLSTAGPDILSDVDLVINLETTKKTAAEIEIKVAEARVTAVKIDEAREIYRPVAARTNLLYFVLNDLNKINMLYQFSLKAFSVVFLNAIRFAVASEDLAKRVALLMDSITYLVFIYTSRGLFEADKLTFLCQMTIQVNIL</sequence>
<evidence type="ECO:0000259" key="13">
    <source>
        <dbReference type="Pfam" id="PF12781"/>
    </source>
</evidence>
<keyword evidence="9" id="KW-0969">Cilium</keyword>
<feature type="non-terminal residue" evidence="15">
    <location>
        <position position="1"/>
    </location>
</feature>
<keyword evidence="5" id="KW-0547">Nucleotide-binding</keyword>
<dbReference type="InterPro" id="IPR026983">
    <property type="entry name" value="DHC"/>
</dbReference>
<keyword evidence="8" id="KW-0175">Coiled coil</keyword>
<evidence type="ECO:0000256" key="9">
    <source>
        <dbReference type="ARBA" id="ARBA00023069"/>
    </source>
</evidence>
<comment type="subcellular location">
    <subcellularLocation>
        <location evidence="1">Cytoplasm</location>
        <location evidence="1">Cytoskeleton</location>
        <location evidence="1">Cilium axoneme</location>
    </subcellularLocation>
</comment>
<dbReference type="PANTHER" id="PTHR22878">
    <property type="entry name" value="DYNEIN HEAVY CHAIN 6, AXONEMAL-LIKE-RELATED"/>
    <property type="match status" value="1"/>
</dbReference>
<evidence type="ECO:0000256" key="10">
    <source>
        <dbReference type="ARBA" id="ARBA00023175"/>
    </source>
</evidence>
<keyword evidence="12" id="KW-0966">Cell projection</keyword>
<dbReference type="GO" id="GO:0005524">
    <property type="term" value="F:ATP binding"/>
    <property type="evidence" value="ECO:0007669"/>
    <property type="project" value="UniProtKB-KW"/>
</dbReference>
<dbReference type="RefSeq" id="XP_033180368.1">
    <property type="nucleotide sequence ID" value="XM_033324477.1"/>
</dbReference>
<keyword evidence="6" id="KW-0067">ATP-binding</keyword>
<dbReference type="FunFam" id="1.10.8.1220:FF:000001">
    <property type="entry name" value="Dynein axonemal heavy chain 5"/>
    <property type="match status" value="1"/>
</dbReference>
<feature type="domain" description="Dynein heavy chain ATP-binding dynein motor region" evidence="13">
    <location>
        <begin position="2"/>
        <end position="120"/>
    </location>
</feature>
<dbReference type="OrthoDB" id="447173at2759"/>
<evidence type="ECO:0000256" key="7">
    <source>
        <dbReference type="ARBA" id="ARBA00023017"/>
    </source>
</evidence>
<evidence type="ECO:0000256" key="2">
    <source>
        <dbReference type="ARBA" id="ARBA00008887"/>
    </source>
</evidence>
<reference evidence="15" key="1">
    <citation type="submission" date="2025-08" db="UniProtKB">
        <authorList>
            <consortium name="RefSeq"/>
        </authorList>
    </citation>
    <scope>IDENTIFICATION</scope>
</reference>
<dbReference type="GO" id="GO:0045505">
    <property type="term" value="F:dynein intermediate chain binding"/>
    <property type="evidence" value="ECO:0007669"/>
    <property type="project" value="InterPro"/>
</dbReference>
<dbReference type="Gene3D" id="1.10.8.1220">
    <property type="match status" value="1"/>
</dbReference>
<dbReference type="InterPro" id="IPR035706">
    <property type="entry name" value="AAA_9"/>
</dbReference>
<evidence type="ECO:0000256" key="8">
    <source>
        <dbReference type="ARBA" id="ARBA00023054"/>
    </source>
</evidence>
<dbReference type="GO" id="GO:0007018">
    <property type="term" value="P:microtubule-based movement"/>
    <property type="evidence" value="ECO:0007669"/>
    <property type="project" value="InterPro"/>
</dbReference>
<evidence type="ECO:0000256" key="5">
    <source>
        <dbReference type="ARBA" id="ARBA00022741"/>
    </source>
</evidence>
<keyword evidence="7" id="KW-0243">Dynein</keyword>